<reference evidence="2" key="1">
    <citation type="journal article" date="2015" name="Nature">
        <title>Complex archaea that bridge the gap between prokaryotes and eukaryotes.</title>
        <authorList>
            <person name="Spang A."/>
            <person name="Saw J.H."/>
            <person name="Jorgensen S.L."/>
            <person name="Zaremba-Niedzwiedzka K."/>
            <person name="Martijn J."/>
            <person name="Lind A.E."/>
            <person name="van Eijk R."/>
            <person name="Schleper C."/>
            <person name="Guy L."/>
            <person name="Ettema T.J."/>
        </authorList>
    </citation>
    <scope>NUCLEOTIDE SEQUENCE</scope>
</reference>
<protein>
    <recommendedName>
        <fullName evidence="1">N-acetyltransferase domain-containing protein</fullName>
    </recommendedName>
</protein>
<dbReference type="Pfam" id="PF09500">
    <property type="entry name" value="YiiD_C"/>
    <property type="match status" value="1"/>
</dbReference>
<evidence type="ECO:0000313" key="2">
    <source>
        <dbReference type="EMBL" id="KKN67824.1"/>
    </source>
</evidence>
<dbReference type="SUPFAM" id="SSF54637">
    <property type="entry name" value="Thioesterase/thiol ester dehydrase-isomerase"/>
    <property type="match status" value="1"/>
</dbReference>
<comment type="caution">
    <text evidence="2">The sequence shown here is derived from an EMBL/GenBank/DDBJ whole genome shotgun (WGS) entry which is preliminary data.</text>
</comment>
<dbReference type="CDD" id="cd04301">
    <property type="entry name" value="NAT_SF"/>
    <property type="match status" value="1"/>
</dbReference>
<dbReference type="NCBIfam" id="TIGR02447">
    <property type="entry name" value="yiiD_Cterm"/>
    <property type="match status" value="1"/>
</dbReference>
<dbReference type="GO" id="GO:0016747">
    <property type="term" value="F:acyltransferase activity, transferring groups other than amino-acyl groups"/>
    <property type="evidence" value="ECO:0007669"/>
    <property type="project" value="InterPro"/>
</dbReference>
<evidence type="ECO:0000259" key="1">
    <source>
        <dbReference type="PROSITE" id="PS51186"/>
    </source>
</evidence>
<dbReference type="Gene3D" id="3.40.630.30">
    <property type="match status" value="1"/>
</dbReference>
<name>A0A0F9SLC7_9ZZZZ</name>
<accession>A0A0F9SLC7</accession>
<proteinExistence type="predicted"/>
<dbReference type="EMBL" id="LAZR01000465">
    <property type="protein sequence ID" value="KKN67824.1"/>
    <property type="molecule type" value="Genomic_DNA"/>
</dbReference>
<dbReference type="InterPro" id="IPR012660">
    <property type="entry name" value="YiiD_C"/>
</dbReference>
<dbReference type="InterPro" id="IPR000182">
    <property type="entry name" value="GNAT_dom"/>
</dbReference>
<sequence length="297" mass="33939">MFQVSTPQSSEDWQAYYQLRWQVLRAPWGEPRGSEQDDMEQDSEHRFIKNKEGEVLGVARLHFNNHEQAQVRYMAVAEGNRNQHIGSRLLHELEKIAWVQNAGELVLFARERALEFYKRHGYELKEKAHLAYGDVQHFKMVKQKPCEPGWFRHPNWTQVLQNIWRESIPISDAMGIKVESYTDWQFTTSADLDANLNLHNTMFAGSIYSLATLTGWGATYLALKEAGLEGNIVLADANIKYLKPLTTDPRGCVDIQTCKGKLSDLETDGKATYIVPVTIYDGDNVVAEFEGVFAVKK</sequence>
<gene>
    <name evidence="2" type="ORF">LCGC14_0457730</name>
</gene>
<dbReference type="Pfam" id="PF00583">
    <property type="entry name" value="Acetyltransf_1"/>
    <property type="match status" value="1"/>
</dbReference>
<dbReference type="InterPro" id="IPR029069">
    <property type="entry name" value="HotDog_dom_sf"/>
</dbReference>
<organism evidence="2">
    <name type="scientific">marine sediment metagenome</name>
    <dbReference type="NCBI Taxonomy" id="412755"/>
    <lineage>
        <taxon>unclassified sequences</taxon>
        <taxon>metagenomes</taxon>
        <taxon>ecological metagenomes</taxon>
    </lineage>
</organism>
<dbReference type="InterPro" id="IPR016181">
    <property type="entry name" value="Acyl_CoA_acyltransferase"/>
</dbReference>
<dbReference type="Gene3D" id="3.10.129.10">
    <property type="entry name" value="Hotdog Thioesterase"/>
    <property type="match status" value="1"/>
</dbReference>
<dbReference type="SUPFAM" id="SSF55729">
    <property type="entry name" value="Acyl-CoA N-acyltransferases (Nat)"/>
    <property type="match status" value="1"/>
</dbReference>
<dbReference type="PROSITE" id="PS51186">
    <property type="entry name" value="GNAT"/>
    <property type="match status" value="1"/>
</dbReference>
<dbReference type="AlphaFoldDB" id="A0A0F9SLC7"/>
<feature type="domain" description="N-acetyltransferase" evidence="1">
    <location>
        <begin position="1"/>
        <end position="145"/>
    </location>
</feature>